<reference evidence="2" key="2">
    <citation type="submission" date="2015-03" db="EMBL/GenBank/DDBJ databases">
        <title>Genome sequence of Paenibacillus beijingensis strain DSM 24997T.</title>
        <authorList>
            <person name="Kwak Y."/>
            <person name="Shin J.-H."/>
        </authorList>
    </citation>
    <scope>NUCLEOTIDE SEQUENCE [LARGE SCALE GENOMIC DNA]</scope>
    <source>
        <strain evidence="2">DSM 24997</strain>
    </source>
</reference>
<dbReference type="Proteomes" id="UP000032633">
    <property type="component" value="Chromosome"/>
</dbReference>
<proteinExistence type="predicted"/>
<dbReference type="AlphaFoldDB" id="A0A0D5NED8"/>
<dbReference type="PATRIC" id="fig|1126833.4.peg.316"/>
<dbReference type="STRING" id="1126833.VN24_01405"/>
<keyword evidence="2" id="KW-1185">Reference proteome</keyword>
<dbReference type="Pfam" id="PF13376">
    <property type="entry name" value="OmdA"/>
    <property type="match status" value="1"/>
</dbReference>
<accession>A0A0D5NED8</accession>
<dbReference type="KEGG" id="pbj:VN24_01405"/>
<organism evidence="1 2">
    <name type="scientific">Paenibacillus beijingensis</name>
    <dbReference type="NCBI Taxonomy" id="1126833"/>
    <lineage>
        <taxon>Bacteria</taxon>
        <taxon>Bacillati</taxon>
        <taxon>Bacillota</taxon>
        <taxon>Bacilli</taxon>
        <taxon>Bacillales</taxon>
        <taxon>Paenibacillaceae</taxon>
        <taxon>Paenibacillus</taxon>
    </lineage>
</organism>
<dbReference type="HOGENOM" id="CLU_1275582_0_0_9"/>
<reference evidence="1 2" key="1">
    <citation type="journal article" date="2015" name="J. Biotechnol.">
        <title>Complete genome sequence of Paenibacillus beijingensis 7188(T) (=DSM 24997(T)), a novel rhizobacterium from jujube garden soil.</title>
        <authorList>
            <person name="Kwak Y."/>
            <person name="Shin J.H."/>
        </authorList>
    </citation>
    <scope>NUCLEOTIDE SEQUENCE [LARGE SCALE GENOMIC DNA]</scope>
    <source>
        <strain evidence="1 2">DSM 24997</strain>
    </source>
</reference>
<dbReference type="EMBL" id="CP011058">
    <property type="protein sequence ID" value="AJY73525.1"/>
    <property type="molecule type" value="Genomic_DNA"/>
</dbReference>
<evidence type="ECO:0000313" key="2">
    <source>
        <dbReference type="Proteomes" id="UP000032633"/>
    </source>
</evidence>
<name>A0A0D5NED8_9BACL</name>
<gene>
    <name evidence="1" type="ORF">VN24_01405</name>
</gene>
<sequence>MNSKNSVITKLNINKYPAKLILNKPDDIDDFNELEFDTVFTNGKYDFIFIFIFTLEQLSHYLQHVIVKQAIVDNGYLYFAYPKKNNPKYNEYIDRDSFIQHIPADEEGYVMNSSLKFSRMVSLDEVFTVVGLKSQAKKGKQAASTKSSQCVDDYIEHVASISNYLNDDPDIFKIYAKLTPGYQKDWARYVYSAKRSETQEKRLAEMKAILAEGYKSIDLYRRRVQ</sequence>
<evidence type="ECO:0000313" key="1">
    <source>
        <dbReference type="EMBL" id="AJY73525.1"/>
    </source>
</evidence>
<protein>
    <submittedName>
        <fullName evidence="1">LAAC protein</fullName>
    </submittedName>
</protein>
<dbReference type="OrthoDB" id="2452521at2"/>
<dbReference type="RefSeq" id="WP_045668960.1">
    <property type="nucleotide sequence ID" value="NZ_CP011058.1"/>
</dbReference>